<name>A0A1H2QFH1_9BACI</name>
<reference evidence="1 2" key="1">
    <citation type="submission" date="2016-10" db="EMBL/GenBank/DDBJ databases">
        <authorList>
            <person name="de Groot N.N."/>
        </authorList>
    </citation>
    <scope>NUCLEOTIDE SEQUENCE [LARGE SCALE GENOMIC DNA]</scope>
    <source>
        <strain evidence="1 2">DSM 23126</strain>
    </source>
</reference>
<dbReference type="EMBL" id="FNNC01000001">
    <property type="protein sequence ID" value="SDW05967.1"/>
    <property type="molecule type" value="Genomic_DNA"/>
</dbReference>
<dbReference type="Proteomes" id="UP000199488">
    <property type="component" value="Unassembled WGS sequence"/>
</dbReference>
<evidence type="ECO:0000313" key="2">
    <source>
        <dbReference type="Proteomes" id="UP000199488"/>
    </source>
</evidence>
<protein>
    <submittedName>
        <fullName evidence="1">Uncharacterized protein</fullName>
    </submittedName>
</protein>
<organism evidence="1 2">
    <name type="scientific">Marinococcus luteus</name>
    <dbReference type="NCBI Taxonomy" id="1122204"/>
    <lineage>
        <taxon>Bacteria</taxon>
        <taxon>Bacillati</taxon>
        <taxon>Bacillota</taxon>
        <taxon>Bacilli</taxon>
        <taxon>Bacillales</taxon>
        <taxon>Bacillaceae</taxon>
        <taxon>Marinococcus</taxon>
    </lineage>
</organism>
<gene>
    <name evidence="1" type="ORF">SAMN05421781_0300</name>
</gene>
<evidence type="ECO:0000313" key="1">
    <source>
        <dbReference type="EMBL" id="SDW05967.1"/>
    </source>
</evidence>
<dbReference type="STRING" id="1122204.SAMN05421781_0300"/>
<keyword evidence="2" id="KW-1185">Reference proteome</keyword>
<proteinExistence type="predicted"/>
<accession>A0A1H2QFH1</accession>
<dbReference type="RefSeq" id="WP_091610388.1">
    <property type="nucleotide sequence ID" value="NZ_FNNC01000001.1"/>
</dbReference>
<dbReference type="OrthoDB" id="2963177at2"/>
<dbReference type="AlphaFoldDB" id="A0A1H2QFH1"/>
<sequence length="317" mass="36191">MSIAINFYPTINDKLINKIGLQVEDYKVSYLKGNNVDMETESIRERGKTEYIQVIDSSYEWDPVEYGLSIQRKITINNPRFLFGPAGVAPKNAVISLGIIWSCKSVKTRGAKEISQFDATNHSPITFDLKLDFDEGFLKKELKLEMVLYIKKPGELFEGEEMLGNTPGLNLGSIRETTTLLEGNGSIFPVVEVKDSGSPLWWVECSWEDPQEDLFDEENIKICINKAHQNFSLVYAKAENMLDSPLLLEIIASALQIIIQEVQHSDYWENIKKNENNSTGSIGEAVYYFLNMFNWNFTSPRLLSKTIREYLETSIEQ</sequence>